<feature type="region of interest" description="Disordered" evidence="11">
    <location>
        <begin position="749"/>
        <end position="822"/>
    </location>
</feature>
<feature type="compositionally biased region" description="Gly residues" evidence="11">
    <location>
        <begin position="895"/>
        <end position="907"/>
    </location>
</feature>
<feature type="region of interest" description="Disordered" evidence="11">
    <location>
        <begin position="1521"/>
        <end position="1543"/>
    </location>
</feature>
<feature type="compositionally biased region" description="Pro residues" evidence="11">
    <location>
        <begin position="376"/>
        <end position="387"/>
    </location>
</feature>
<feature type="compositionally biased region" description="Pro residues" evidence="11">
    <location>
        <begin position="784"/>
        <end position="795"/>
    </location>
</feature>
<keyword evidence="15" id="KW-1185">Reference proteome</keyword>
<dbReference type="PANTHER" id="PTHR48249:SF3">
    <property type="entry name" value="MEDIATOR OF RNA POLYMERASE II TRANSCRIPTION SUBUNIT 13"/>
    <property type="match status" value="1"/>
</dbReference>
<keyword evidence="6 10" id="KW-0010">Activator</keyword>
<name>D8QMD4_SCHCM</name>
<feature type="region of interest" description="Disordered" evidence="11">
    <location>
        <begin position="586"/>
        <end position="608"/>
    </location>
</feature>
<feature type="region of interest" description="Disordered" evidence="11">
    <location>
        <begin position="481"/>
        <end position="518"/>
    </location>
</feature>
<feature type="compositionally biased region" description="Pro residues" evidence="11">
    <location>
        <begin position="592"/>
        <end position="601"/>
    </location>
</feature>
<dbReference type="GO" id="GO:0003713">
    <property type="term" value="F:transcription coactivator activity"/>
    <property type="evidence" value="ECO:0007669"/>
    <property type="project" value="TreeGrafter"/>
</dbReference>
<dbReference type="STRING" id="578458.D8QMD4"/>
<feature type="domain" description="Mediator complex subunit Med13 N-terminal" evidence="13">
    <location>
        <begin position="35"/>
        <end position="368"/>
    </location>
</feature>
<dbReference type="Proteomes" id="UP000007431">
    <property type="component" value="Unassembled WGS sequence"/>
</dbReference>
<feature type="compositionally biased region" description="Polar residues" evidence="11">
    <location>
        <begin position="499"/>
        <end position="518"/>
    </location>
</feature>
<dbReference type="GO" id="GO:0045944">
    <property type="term" value="P:positive regulation of transcription by RNA polymerase II"/>
    <property type="evidence" value="ECO:0007669"/>
    <property type="project" value="TreeGrafter"/>
</dbReference>
<evidence type="ECO:0000256" key="3">
    <source>
        <dbReference type="ARBA" id="ARBA00019618"/>
    </source>
</evidence>
<evidence type="ECO:0000256" key="4">
    <source>
        <dbReference type="ARBA" id="ARBA00022491"/>
    </source>
</evidence>
<feature type="region of interest" description="Disordered" evidence="11">
    <location>
        <begin position="982"/>
        <end position="1053"/>
    </location>
</feature>
<feature type="region of interest" description="Disordered" evidence="11">
    <location>
        <begin position="888"/>
        <end position="922"/>
    </location>
</feature>
<evidence type="ECO:0000256" key="7">
    <source>
        <dbReference type="ARBA" id="ARBA00023163"/>
    </source>
</evidence>
<evidence type="ECO:0000256" key="8">
    <source>
        <dbReference type="ARBA" id="ARBA00023242"/>
    </source>
</evidence>
<protein>
    <recommendedName>
        <fullName evidence="3 10">Mediator of RNA polymerase II transcription subunit 13</fullName>
    </recommendedName>
    <alternativeName>
        <fullName evidence="9 10">Mediator complex subunit 13</fullName>
    </alternativeName>
</protein>
<dbReference type="HOGENOM" id="CLU_243920_0_0_1"/>
<dbReference type="InterPro" id="IPR051139">
    <property type="entry name" value="Mediator_complx_sub13"/>
</dbReference>
<keyword evidence="8 10" id="KW-0539">Nucleus</keyword>
<comment type="subcellular location">
    <subcellularLocation>
        <location evidence="1 10">Nucleus</location>
    </subcellularLocation>
</comment>
<comment type="subunit">
    <text evidence="10">Component of the SRB8-11 complex, which itself associates with the Mediator complex.</text>
</comment>
<dbReference type="VEuPathDB" id="FungiDB:SCHCODRAFT_02558983"/>
<evidence type="ECO:0000259" key="13">
    <source>
        <dbReference type="Pfam" id="PF11597"/>
    </source>
</evidence>
<feature type="region of interest" description="Disordered" evidence="11">
    <location>
        <begin position="369"/>
        <end position="394"/>
    </location>
</feature>
<feature type="compositionally biased region" description="Acidic residues" evidence="11">
    <location>
        <begin position="1000"/>
        <end position="1022"/>
    </location>
</feature>
<dbReference type="InterPro" id="IPR021643">
    <property type="entry name" value="Mediator_Med13_N"/>
</dbReference>
<evidence type="ECO:0000256" key="5">
    <source>
        <dbReference type="ARBA" id="ARBA00023015"/>
    </source>
</evidence>
<evidence type="ECO:0000256" key="11">
    <source>
        <dbReference type="SAM" id="MobiDB-lite"/>
    </source>
</evidence>
<sequence>MASTSKTASSSTAATNTALNSLTTTTPVFPPRISYADELLTSAFDLTRTPCLVWCRYSSYADAIDGAEAVERARLAIPESNAGKGLLESDLTSVRAGSRSRIYVFRLGAKEALREMKTAMAKLSFEGLEACIALDEIYGPTNSSTARIPSKTTRTILSHFFEAIRTRFVDDVVRQATNVKRDVQRFKTGFLFGATVPMARSTKEQQSTEDNWSAGWDAYASARPLTFVHLDIQLDARLRLLINPIFRPTSHRPLPLPTPFHRHSRTSHASHSSLSAGIPITLLPHGTAAHFLAEYTPTDSRALDREFEKGFRGTGVLFHTSISSSPQDHNAHIPSTPYIIGYLAIENRHGEPKGLTFVYPRQLCLLSTDPKRRPLDNPPELPAPLQPSPTLANAIPPALTSQATLAPGLHSAVASAASSAPVSPLPSASTQAAHPHVAASISRNKATQLFKTMVGRPGEPGAVALEVSAYVDAVAKERERERERMRAARTGSGAGKVDASSTSGAQGSTPAMQITTPGASGLTAGAGFAGGHSASASPAAPYPSGASSFYPSPPSTVPATTHIVPGMTPSVVVSPAAMDITAHHTPAALSQPQPPSVPSQPPTASTSVWGSIQDAANNGFVSGSTGFGTNGGGSNGFGSNGSNGTYGYLGSMDFSMFEDVGMDASVETSAPAAVAAPAPSAPSFAAAPTSFDASGSMGTSGSFGTNTSSAFDTSNAFGTSSSSMDMLAFDMDMAFSDADWNFFDKPGTTSSSDNVAQDGPTPMAITSEPTPLAAPITPASNFAMPPPPPAPPPAYATPATPMQHATPLQHATPMQQATPAYSSPAVHFDDAHANISYESHDLMLDMTTPQVLPPSPPQTPGVRVSHSRNGSLTGGGRFDPISFAQSHHNADNKYAGGGKFASGGKGGMLPSPPPEDTPSSEATWYRSVTDPKIGVVKRLNGVKRKYKGPASPRVKRIHSDPQCMTWEAQGIRKVEAGRCPLDKASWEDGDADLDWVREEEPPETEEEEDESDTDHEDLELDAESLQPPDGRLGASNRASRAPSEAPSLPPYLPLGPTLLRTQFRHSLLLPLSSQSSSDMHTNAASGGHQGNTAACAPTPVSPAAIMGAAAEQSKSLEATAQMVAKEVAENGVWGEVWRAGVGSNDEGARDADEDGDPIAPHSSDIAVVRELWSAVGVQSLTLGALCGVEEESAQDHGTADHAMDIDDSADLPTISSTLKPSLAALPPPHLTVAKGNSIVQVLPTALRFWDKLGLGPRAGRKEAVVYVVYEDAATYTTAGAGGQAGSSMEAQVMAFLSQLVGCFKTHHYGALIPGNSINNRPAGLFPVRFDSSIRKQLAHLHAALESSLHDDDTQPPPTTLLLFLTPLHLLSLATPPLRHLAAALLRTFRPAIESGILFPHLLPEHVLASSPAAPSPFASAELARVCADIYERVRQPVARSAARAFFARQRLITRVQAPASAIARPVPKVKVTADAGTGTLPLDAGTLLHVGYQVSASGKWVLCACVDEYGEGWETGVWLVDGEGDNDDGDGDEQEGARGQGAGVGAGAEARVVSRVWEFAVRFASKAAVDWRVAVARLGVMPVREVEAWAHLLEDPPEISPSCTAVFCVQHDAPWAFAALARPRTTSSSPILDPRTGPPSKHTAGQAIAKHAANQVYVDASAAIFALEVRGGGLPLSASQDAAVRGSFVEESARDKEREHSEDLEDDALDLDACGPLPRRTSALVRTTATAGISTLQLHLMHVRWSGAQEGEQKARLRVLEKELHADVTASYHCLAALAAVRGRHRQGVDPLLPLHLAATEAMTRALDRGEDGADVCGGES</sequence>
<dbReference type="Pfam" id="PF11597">
    <property type="entry name" value="Med13_N"/>
    <property type="match status" value="1"/>
</dbReference>
<feature type="region of interest" description="Disordered" evidence="11">
    <location>
        <begin position="419"/>
        <end position="439"/>
    </location>
</feature>
<dbReference type="GO" id="GO:0016592">
    <property type="term" value="C:mediator complex"/>
    <property type="evidence" value="ECO:0007669"/>
    <property type="project" value="InterPro"/>
</dbReference>
<feature type="compositionally biased region" description="Low complexity" evidence="11">
    <location>
        <begin position="419"/>
        <end position="429"/>
    </location>
</feature>
<dbReference type="eggNOG" id="ENOG502QQJC">
    <property type="taxonomic scope" value="Eukaryota"/>
</dbReference>
<evidence type="ECO:0000256" key="1">
    <source>
        <dbReference type="ARBA" id="ARBA00004123"/>
    </source>
</evidence>
<comment type="function">
    <text evidence="10">Component of the SRB8-11 complex. The SRB8-11 complex is a regulatory module of the Mediator complex which is itself involved in regulation of basal and activated RNA polymerase II-dependent transcription. The SRB8-11 complex may be involved in the transcriptional repression of a subset of genes regulated by Mediator. It may inhibit the association of the Mediator complex with RNA polymerase II to form the holoenzyme complex.</text>
</comment>
<gene>
    <name evidence="14" type="ORF">SCHCODRAFT_238939</name>
</gene>
<evidence type="ECO:0000256" key="6">
    <source>
        <dbReference type="ARBA" id="ARBA00023159"/>
    </source>
</evidence>
<organism evidence="15">
    <name type="scientific">Schizophyllum commune (strain H4-8 / FGSC 9210)</name>
    <name type="common">Split gill fungus</name>
    <dbReference type="NCBI Taxonomy" id="578458"/>
    <lineage>
        <taxon>Eukaryota</taxon>
        <taxon>Fungi</taxon>
        <taxon>Dikarya</taxon>
        <taxon>Basidiomycota</taxon>
        <taxon>Agaricomycotina</taxon>
        <taxon>Agaricomycetes</taxon>
        <taxon>Agaricomycetidae</taxon>
        <taxon>Agaricales</taxon>
        <taxon>Schizophyllaceae</taxon>
        <taxon>Schizophyllum</taxon>
    </lineage>
</organism>
<dbReference type="PANTHER" id="PTHR48249">
    <property type="entry name" value="MEDIATOR OF RNA POLYMERASE II TRANSCRIPTION SUBUNIT 13"/>
    <property type="match status" value="1"/>
</dbReference>
<feature type="region of interest" description="Disordered" evidence="11">
    <location>
        <begin position="847"/>
        <end position="869"/>
    </location>
</feature>
<feature type="compositionally biased region" description="Acidic residues" evidence="11">
    <location>
        <begin position="1522"/>
        <end position="1534"/>
    </location>
</feature>
<keyword evidence="5 10" id="KW-0805">Transcription regulation</keyword>
<keyword evidence="7 10" id="KW-0804">Transcription</keyword>
<dbReference type="InterPro" id="IPR009401">
    <property type="entry name" value="Med13_C"/>
</dbReference>
<dbReference type="InParanoid" id="D8QMD4"/>
<evidence type="ECO:0000259" key="12">
    <source>
        <dbReference type="Pfam" id="PF06333"/>
    </source>
</evidence>
<feature type="compositionally biased region" description="Polar residues" evidence="11">
    <location>
        <begin position="812"/>
        <end position="821"/>
    </location>
</feature>
<proteinExistence type="inferred from homology"/>
<evidence type="ECO:0000313" key="14">
    <source>
        <dbReference type="EMBL" id="EFI90998.1"/>
    </source>
</evidence>
<dbReference type="Pfam" id="PF06333">
    <property type="entry name" value="Med13_C"/>
    <property type="match status" value="1"/>
</dbReference>
<dbReference type="EMBL" id="GL377323">
    <property type="protein sequence ID" value="EFI90998.1"/>
    <property type="molecule type" value="Genomic_DNA"/>
</dbReference>
<evidence type="ECO:0000256" key="9">
    <source>
        <dbReference type="ARBA" id="ARBA00032008"/>
    </source>
</evidence>
<keyword evidence="4 10" id="KW-0678">Repressor</keyword>
<evidence type="ECO:0000313" key="15">
    <source>
        <dbReference type="Proteomes" id="UP000007431"/>
    </source>
</evidence>
<evidence type="ECO:0000256" key="2">
    <source>
        <dbReference type="ARBA" id="ARBA00009354"/>
    </source>
</evidence>
<comment type="similarity">
    <text evidence="2 10">Belongs to the Mediator complex subunit 13 family.</text>
</comment>
<evidence type="ECO:0000256" key="10">
    <source>
        <dbReference type="RuleBase" id="RU364134"/>
    </source>
</evidence>
<dbReference type="OMA" id="QGEDKGM"/>
<feature type="domain" description="Mediator complex subunit Med13 C-terminal" evidence="12">
    <location>
        <begin position="1456"/>
        <end position="1799"/>
    </location>
</feature>
<reference evidence="14 15" key="1">
    <citation type="journal article" date="2010" name="Nat. Biotechnol.">
        <title>Genome sequence of the model mushroom Schizophyllum commune.</title>
        <authorList>
            <person name="Ohm R.A."/>
            <person name="de Jong J.F."/>
            <person name="Lugones L.G."/>
            <person name="Aerts A."/>
            <person name="Kothe E."/>
            <person name="Stajich J.E."/>
            <person name="de Vries R.P."/>
            <person name="Record E."/>
            <person name="Levasseur A."/>
            <person name="Baker S.E."/>
            <person name="Bartholomew K.A."/>
            <person name="Coutinho P.M."/>
            <person name="Erdmann S."/>
            <person name="Fowler T.J."/>
            <person name="Gathman A.C."/>
            <person name="Lombard V."/>
            <person name="Henrissat B."/>
            <person name="Knabe N."/>
            <person name="Kuees U."/>
            <person name="Lilly W.W."/>
            <person name="Lindquist E."/>
            <person name="Lucas S."/>
            <person name="Magnuson J.K."/>
            <person name="Piumi F."/>
            <person name="Raudaskoski M."/>
            <person name="Salamov A."/>
            <person name="Schmutz J."/>
            <person name="Schwarze F.W.M.R."/>
            <person name="vanKuyk P.A."/>
            <person name="Horton J.S."/>
            <person name="Grigoriev I.V."/>
            <person name="Woesten H.A.B."/>
        </authorList>
    </citation>
    <scope>NUCLEOTIDE SEQUENCE [LARGE SCALE GENOMIC DNA]</scope>
    <source>
        <strain evidence="15">H4-8 / FGSC 9210</strain>
    </source>
</reference>
<accession>D8QMD4</accession>